<comment type="caution">
    <text evidence="2">The sequence shown here is derived from an EMBL/GenBank/DDBJ whole genome shotgun (WGS) entry which is preliminary data.</text>
</comment>
<sequence length="184" mass="20831">MPSPITRGKYCRYNLSCPFLSTLAVYILWVSSSLVVISIVSYFVFHLRSRHLFLHLLSAASYFVVLQLLSVLIISYCYSIPVITRLVTDAISCALWAAGFTTMAAYDVRQKLLLRCTGHLICSLYKVLFAFAAVGLIASILALVLDVYVLRRVRSGYENIESQANREQDFLQPYRPSHLMVHRG</sequence>
<name>A0A9P9FX28_FUSRE</name>
<dbReference type="AlphaFoldDB" id="A0A9P9FX28"/>
<accession>A0A9P9FX28</accession>
<evidence type="ECO:0000256" key="1">
    <source>
        <dbReference type="SAM" id="Phobius"/>
    </source>
</evidence>
<dbReference type="Proteomes" id="UP000720189">
    <property type="component" value="Unassembled WGS sequence"/>
</dbReference>
<feature type="transmembrane region" description="Helical" evidence="1">
    <location>
        <begin position="82"/>
        <end position="106"/>
    </location>
</feature>
<keyword evidence="3" id="KW-1185">Reference proteome</keyword>
<reference evidence="2" key="1">
    <citation type="journal article" date="2021" name="Nat. Commun.">
        <title>Genetic determinants of endophytism in the Arabidopsis root mycobiome.</title>
        <authorList>
            <person name="Mesny F."/>
            <person name="Miyauchi S."/>
            <person name="Thiergart T."/>
            <person name="Pickel B."/>
            <person name="Atanasova L."/>
            <person name="Karlsson M."/>
            <person name="Huettel B."/>
            <person name="Barry K.W."/>
            <person name="Haridas S."/>
            <person name="Chen C."/>
            <person name="Bauer D."/>
            <person name="Andreopoulos W."/>
            <person name="Pangilinan J."/>
            <person name="LaButti K."/>
            <person name="Riley R."/>
            <person name="Lipzen A."/>
            <person name="Clum A."/>
            <person name="Drula E."/>
            <person name="Henrissat B."/>
            <person name="Kohler A."/>
            <person name="Grigoriev I.V."/>
            <person name="Martin F.M."/>
            <person name="Hacquard S."/>
        </authorList>
    </citation>
    <scope>NUCLEOTIDE SEQUENCE</scope>
    <source>
        <strain evidence="2">MPI-CAGE-AT-0023</strain>
    </source>
</reference>
<keyword evidence="1" id="KW-0472">Membrane</keyword>
<dbReference type="GeneID" id="70224513"/>
<feature type="transmembrane region" description="Helical" evidence="1">
    <location>
        <begin position="23"/>
        <end position="45"/>
    </location>
</feature>
<protein>
    <recommendedName>
        <fullName evidence="4">MARVEL domain-containing protein</fullName>
    </recommendedName>
</protein>
<dbReference type="EMBL" id="JAGMUX010000034">
    <property type="protein sequence ID" value="KAH7207894.1"/>
    <property type="molecule type" value="Genomic_DNA"/>
</dbReference>
<feature type="transmembrane region" description="Helical" evidence="1">
    <location>
        <begin position="127"/>
        <end position="150"/>
    </location>
</feature>
<dbReference type="OrthoDB" id="5101200at2759"/>
<proteinExistence type="predicted"/>
<keyword evidence="1" id="KW-0812">Transmembrane</keyword>
<gene>
    <name evidence="2" type="ORF">BKA55DRAFT_586409</name>
</gene>
<dbReference type="RefSeq" id="XP_046041269.1">
    <property type="nucleotide sequence ID" value="XM_046194559.1"/>
</dbReference>
<keyword evidence="1" id="KW-1133">Transmembrane helix</keyword>
<evidence type="ECO:0000313" key="3">
    <source>
        <dbReference type="Proteomes" id="UP000720189"/>
    </source>
</evidence>
<evidence type="ECO:0008006" key="4">
    <source>
        <dbReference type="Google" id="ProtNLM"/>
    </source>
</evidence>
<evidence type="ECO:0000313" key="2">
    <source>
        <dbReference type="EMBL" id="KAH7207894.1"/>
    </source>
</evidence>
<feature type="transmembrane region" description="Helical" evidence="1">
    <location>
        <begin position="52"/>
        <end position="76"/>
    </location>
</feature>
<organism evidence="2 3">
    <name type="scientific">Fusarium redolens</name>
    <dbReference type="NCBI Taxonomy" id="48865"/>
    <lineage>
        <taxon>Eukaryota</taxon>
        <taxon>Fungi</taxon>
        <taxon>Dikarya</taxon>
        <taxon>Ascomycota</taxon>
        <taxon>Pezizomycotina</taxon>
        <taxon>Sordariomycetes</taxon>
        <taxon>Hypocreomycetidae</taxon>
        <taxon>Hypocreales</taxon>
        <taxon>Nectriaceae</taxon>
        <taxon>Fusarium</taxon>
        <taxon>Fusarium redolens species complex</taxon>
    </lineage>
</organism>